<dbReference type="AlphaFoldDB" id="A0A8J5MCA6"/>
<reference evidence="5" key="1">
    <citation type="submission" date="2021-01" db="EMBL/GenBank/DDBJ databases">
        <title>Phytophthora aleatoria, a newly-described species from Pinus radiata is distinct from Phytophthora cactorum isolates based on comparative genomics.</title>
        <authorList>
            <person name="Mcdougal R."/>
            <person name="Panda P."/>
            <person name="Williams N."/>
            <person name="Studholme D.J."/>
        </authorList>
    </citation>
    <scope>NUCLEOTIDE SEQUENCE</scope>
    <source>
        <strain evidence="5">NZFS 4037</strain>
    </source>
</reference>
<comment type="caution">
    <text evidence="5">The sequence shown here is derived from an EMBL/GenBank/DDBJ whole genome shotgun (WGS) entry which is preliminary data.</text>
</comment>
<evidence type="ECO:0000256" key="1">
    <source>
        <dbReference type="ARBA" id="ARBA00010838"/>
    </source>
</evidence>
<protein>
    <recommendedName>
        <fullName evidence="7">Glycoside hydrolase</fullName>
    </recommendedName>
</protein>
<dbReference type="PANTHER" id="PTHR10353">
    <property type="entry name" value="GLYCOSYL HYDROLASE"/>
    <property type="match status" value="1"/>
</dbReference>
<keyword evidence="3" id="KW-0326">Glycosidase</keyword>
<dbReference type="GO" id="GO:0005975">
    <property type="term" value="P:carbohydrate metabolic process"/>
    <property type="evidence" value="ECO:0007669"/>
    <property type="project" value="InterPro"/>
</dbReference>
<evidence type="ECO:0000256" key="4">
    <source>
        <dbReference type="RuleBase" id="RU003690"/>
    </source>
</evidence>
<evidence type="ECO:0000313" key="6">
    <source>
        <dbReference type="Proteomes" id="UP000709295"/>
    </source>
</evidence>
<comment type="similarity">
    <text evidence="1 4">Belongs to the glycosyl hydrolase 1 family.</text>
</comment>
<proteinExistence type="inferred from homology"/>
<dbReference type="Pfam" id="PF00232">
    <property type="entry name" value="Glyco_hydro_1"/>
    <property type="match status" value="2"/>
</dbReference>
<organism evidence="5 6">
    <name type="scientific">Phytophthora aleatoria</name>
    <dbReference type="NCBI Taxonomy" id="2496075"/>
    <lineage>
        <taxon>Eukaryota</taxon>
        <taxon>Sar</taxon>
        <taxon>Stramenopiles</taxon>
        <taxon>Oomycota</taxon>
        <taxon>Peronosporomycetes</taxon>
        <taxon>Peronosporales</taxon>
        <taxon>Peronosporaceae</taxon>
        <taxon>Phytophthora</taxon>
    </lineage>
</organism>
<name>A0A8J5MCA6_9STRA</name>
<sequence length="257" mass="28750">MSNELKFPRNFMCGTATASYQVEGAVNEGGRGDSVWDAISRTPGKVLNGDTGEKAVGHYHQSEKDVQLIKNMALKAYCLAIAIAWLRTIPADIGMVNEEGVELYNNVINELLANSITPLTEYDGWLGAKFIKDAFAHGIHAPGRKCKLQTEAYLAGHNLLLAHARAKVKTQEAAERSVLFWLHWFADPVYKGDYPQVLKYRCGLRLPKFTEEAAKLLQGSSDFFGLNHYGTNYTEPSERSRHRVTQQEAMRLMKARS</sequence>
<dbReference type="PANTHER" id="PTHR10353:SF36">
    <property type="entry name" value="LP05116P"/>
    <property type="match status" value="1"/>
</dbReference>
<dbReference type="Proteomes" id="UP000709295">
    <property type="component" value="Unassembled WGS sequence"/>
</dbReference>
<accession>A0A8J5MCA6</accession>
<keyword evidence="2" id="KW-0378">Hydrolase</keyword>
<evidence type="ECO:0008006" key="7">
    <source>
        <dbReference type="Google" id="ProtNLM"/>
    </source>
</evidence>
<dbReference type="InterPro" id="IPR001360">
    <property type="entry name" value="Glyco_hydro_1"/>
</dbReference>
<evidence type="ECO:0000313" key="5">
    <source>
        <dbReference type="EMBL" id="KAG6945258.1"/>
    </source>
</evidence>
<dbReference type="GO" id="GO:0008422">
    <property type="term" value="F:beta-glucosidase activity"/>
    <property type="evidence" value="ECO:0007669"/>
    <property type="project" value="TreeGrafter"/>
</dbReference>
<evidence type="ECO:0000256" key="3">
    <source>
        <dbReference type="ARBA" id="ARBA00023295"/>
    </source>
</evidence>
<keyword evidence="6" id="KW-1185">Reference proteome</keyword>
<dbReference type="EMBL" id="JAENGY010002152">
    <property type="protein sequence ID" value="KAG6945258.1"/>
    <property type="molecule type" value="Genomic_DNA"/>
</dbReference>
<evidence type="ECO:0000256" key="2">
    <source>
        <dbReference type="ARBA" id="ARBA00022801"/>
    </source>
</evidence>
<gene>
    <name evidence="5" type="ORF">JG688_00016651</name>
</gene>